<evidence type="ECO:0008006" key="2">
    <source>
        <dbReference type="Google" id="ProtNLM"/>
    </source>
</evidence>
<evidence type="ECO:0000313" key="1">
    <source>
        <dbReference type="EMBL" id="QHT81933.1"/>
    </source>
</evidence>
<organism evidence="1">
    <name type="scientific">viral metagenome</name>
    <dbReference type="NCBI Taxonomy" id="1070528"/>
    <lineage>
        <taxon>unclassified sequences</taxon>
        <taxon>metagenomes</taxon>
        <taxon>organismal metagenomes</taxon>
    </lineage>
</organism>
<sequence>MKHKMIVFDLDQTLGFFDQMVYIINQTRAEIYAPLFELFPEIFRPQLFELLHSLALLKKNKRVNGIVLYTNNRNEDFVKQLIQYIHSKLGCSLFEPVLTYHSPERTTREKSYHDLFSCIKDGNTHLFCFIDDKYHERMNHVDIYYIRSEAYQYILEEKEVNTRIQKTIPGFKSKKRNLPMKLHKRVTEYIASKLRDFMNR</sequence>
<accession>A0A6C0HPU8</accession>
<reference evidence="1" key="1">
    <citation type="journal article" date="2020" name="Nature">
        <title>Giant virus diversity and host interactions through global metagenomics.</title>
        <authorList>
            <person name="Schulz F."/>
            <person name="Roux S."/>
            <person name="Paez-Espino D."/>
            <person name="Jungbluth S."/>
            <person name="Walsh D.A."/>
            <person name="Denef V.J."/>
            <person name="McMahon K.D."/>
            <person name="Konstantinidis K.T."/>
            <person name="Eloe-Fadrosh E.A."/>
            <person name="Kyrpides N.C."/>
            <person name="Woyke T."/>
        </authorList>
    </citation>
    <scope>NUCLEOTIDE SEQUENCE</scope>
    <source>
        <strain evidence="1">GVMAG-M-3300023184-160</strain>
    </source>
</reference>
<dbReference type="EMBL" id="MN739993">
    <property type="protein sequence ID" value="QHT81933.1"/>
    <property type="molecule type" value="Genomic_DNA"/>
</dbReference>
<dbReference type="AlphaFoldDB" id="A0A6C0HPU8"/>
<protein>
    <recommendedName>
        <fullName evidence="2">FCP1 homology domain-containing protein</fullName>
    </recommendedName>
</protein>
<proteinExistence type="predicted"/>
<name>A0A6C0HPU8_9ZZZZ</name>